<dbReference type="KEGG" id="hbs:IPV69_08320"/>
<organism evidence="2 3">
    <name type="scientific">Humisphaera borealis</name>
    <dbReference type="NCBI Taxonomy" id="2807512"/>
    <lineage>
        <taxon>Bacteria</taxon>
        <taxon>Pseudomonadati</taxon>
        <taxon>Planctomycetota</taxon>
        <taxon>Phycisphaerae</taxon>
        <taxon>Tepidisphaerales</taxon>
        <taxon>Tepidisphaeraceae</taxon>
        <taxon>Humisphaera</taxon>
    </lineage>
</organism>
<dbReference type="RefSeq" id="WP_206294586.1">
    <property type="nucleotide sequence ID" value="NZ_CP063458.1"/>
</dbReference>
<accession>A0A7M2X106</accession>
<dbReference type="AlphaFoldDB" id="A0A7M2X106"/>
<dbReference type="PANTHER" id="PTHR43640:SF1">
    <property type="entry name" value="THIOREDOXIN-DEPENDENT PEROXIREDOXIN"/>
    <property type="match status" value="1"/>
</dbReference>
<dbReference type="Proteomes" id="UP000593765">
    <property type="component" value="Chromosome"/>
</dbReference>
<sequence>MAFTLAINDAAPDFDLPGTDGRHYTLASFADATALVVVFSCNHCPYVIGSEDRMIAFARRYASQGVRMIAINSNETDDHPTDSFEHMVERAREKQFPFAYARDDTQAVALAYGALRTPHYYVFTKDSPGPGVASDSPPDGGSKPPVWRLRYTGRMDDNPRNPGTEKTHELADAVDALLAGKQPAVAVTNPIGCNVKWKGKPHKWMPPEACDLV</sequence>
<dbReference type="GO" id="GO:0016491">
    <property type="term" value="F:oxidoreductase activity"/>
    <property type="evidence" value="ECO:0007669"/>
    <property type="project" value="InterPro"/>
</dbReference>
<evidence type="ECO:0000259" key="1">
    <source>
        <dbReference type="PROSITE" id="PS51352"/>
    </source>
</evidence>
<dbReference type="EMBL" id="CP063458">
    <property type="protein sequence ID" value="QOV91344.1"/>
    <property type="molecule type" value="Genomic_DNA"/>
</dbReference>
<dbReference type="PROSITE" id="PS51352">
    <property type="entry name" value="THIOREDOXIN_2"/>
    <property type="match status" value="1"/>
</dbReference>
<keyword evidence="3" id="KW-1185">Reference proteome</keyword>
<evidence type="ECO:0000313" key="3">
    <source>
        <dbReference type="Proteomes" id="UP000593765"/>
    </source>
</evidence>
<feature type="domain" description="Thioredoxin" evidence="1">
    <location>
        <begin position="5"/>
        <end position="179"/>
    </location>
</feature>
<dbReference type="SUPFAM" id="SSF52833">
    <property type="entry name" value="Thioredoxin-like"/>
    <property type="match status" value="1"/>
</dbReference>
<dbReference type="Gene3D" id="3.40.30.10">
    <property type="entry name" value="Glutaredoxin"/>
    <property type="match status" value="1"/>
</dbReference>
<dbReference type="InterPro" id="IPR013740">
    <property type="entry name" value="Redoxin"/>
</dbReference>
<dbReference type="InterPro" id="IPR013766">
    <property type="entry name" value="Thioredoxin_domain"/>
</dbReference>
<dbReference type="InterPro" id="IPR036249">
    <property type="entry name" value="Thioredoxin-like_sf"/>
</dbReference>
<dbReference type="PANTHER" id="PTHR43640">
    <property type="entry name" value="OS07G0260300 PROTEIN"/>
    <property type="match status" value="1"/>
</dbReference>
<dbReference type="InterPro" id="IPR047262">
    <property type="entry name" value="PRX-like1"/>
</dbReference>
<protein>
    <submittedName>
        <fullName evidence="2">Thioredoxin family protein</fullName>
    </submittedName>
</protein>
<name>A0A7M2X106_9BACT</name>
<reference evidence="2 3" key="1">
    <citation type="submission" date="2020-10" db="EMBL/GenBank/DDBJ databases">
        <title>Wide distribution of Phycisphaera-like planctomycetes from WD2101 soil group in peatlands and genome analysis of the first cultivated representative.</title>
        <authorList>
            <person name="Dedysh S.N."/>
            <person name="Beletsky A.V."/>
            <person name="Ivanova A."/>
            <person name="Kulichevskaya I.S."/>
            <person name="Suzina N.E."/>
            <person name="Philippov D.A."/>
            <person name="Rakitin A.L."/>
            <person name="Mardanov A.V."/>
            <person name="Ravin N.V."/>
        </authorList>
    </citation>
    <scope>NUCLEOTIDE SEQUENCE [LARGE SCALE GENOMIC DNA]</scope>
    <source>
        <strain evidence="2 3">M1803</strain>
    </source>
</reference>
<dbReference type="CDD" id="cd02969">
    <property type="entry name" value="PRX_like1"/>
    <property type="match status" value="1"/>
</dbReference>
<dbReference type="Pfam" id="PF08534">
    <property type="entry name" value="Redoxin"/>
    <property type="match status" value="1"/>
</dbReference>
<gene>
    <name evidence="2" type="ORF">IPV69_08320</name>
</gene>
<evidence type="ECO:0000313" key="2">
    <source>
        <dbReference type="EMBL" id="QOV91344.1"/>
    </source>
</evidence>
<proteinExistence type="predicted"/>